<feature type="domain" description="Carrier" evidence="9">
    <location>
        <begin position="2353"/>
        <end position="2430"/>
    </location>
</feature>
<dbReference type="GO" id="GO:0031177">
    <property type="term" value="F:phosphopantetheine binding"/>
    <property type="evidence" value="ECO:0007669"/>
    <property type="project" value="InterPro"/>
</dbReference>
<dbReference type="SUPFAM" id="SSF55048">
    <property type="entry name" value="Probable ACP-binding domain of malonyl-CoA ACP transacylase"/>
    <property type="match status" value="1"/>
</dbReference>
<keyword evidence="5" id="KW-0560">Oxidoreductase</keyword>
<dbReference type="InterPro" id="IPR042104">
    <property type="entry name" value="PKS_dehydratase_sf"/>
</dbReference>
<dbReference type="InterPro" id="IPR020841">
    <property type="entry name" value="PKS_Beta-ketoAc_synthase_dom"/>
</dbReference>
<evidence type="ECO:0000256" key="8">
    <source>
        <dbReference type="PROSITE-ProRule" id="PRU01363"/>
    </source>
</evidence>
<dbReference type="GO" id="GO:0004315">
    <property type="term" value="F:3-oxoacyl-[acyl-carrier-protein] synthase activity"/>
    <property type="evidence" value="ECO:0007669"/>
    <property type="project" value="InterPro"/>
</dbReference>
<dbReference type="Gene3D" id="3.40.366.10">
    <property type="entry name" value="Malonyl-Coenzyme A Acyl Carrier Protein, domain 2"/>
    <property type="match status" value="1"/>
</dbReference>
<keyword evidence="13" id="KW-1185">Reference proteome</keyword>
<dbReference type="InterPro" id="IPR014031">
    <property type="entry name" value="Ketoacyl_synth_C"/>
</dbReference>
<dbReference type="GO" id="GO:0004312">
    <property type="term" value="F:fatty acid synthase activity"/>
    <property type="evidence" value="ECO:0007669"/>
    <property type="project" value="TreeGrafter"/>
</dbReference>
<dbReference type="InterPro" id="IPR016035">
    <property type="entry name" value="Acyl_Trfase/lysoPLipase"/>
</dbReference>
<dbReference type="EMBL" id="KB908481">
    <property type="protein sequence ID" value="EOA91584.1"/>
    <property type="molecule type" value="Genomic_DNA"/>
</dbReference>
<dbReference type="InterPro" id="IPR002364">
    <property type="entry name" value="Quin_OxRdtase/zeta-crystal_CS"/>
</dbReference>
<proteinExistence type="predicted"/>
<dbReference type="Pfam" id="PF21089">
    <property type="entry name" value="PKS_DH_N"/>
    <property type="match status" value="1"/>
</dbReference>
<gene>
    <name evidence="12" type="ORF">SETTUDRAFT_30113</name>
</gene>
<dbReference type="CDD" id="cd05274">
    <property type="entry name" value="KR_FAS_SDR_x"/>
    <property type="match status" value="1"/>
</dbReference>
<feature type="active site" description="Proton acceptor; for dehydratase activity" evidence="8">
    <location>
        <position position="1008"/>
    </location>
</feature>
<dbReference type="SMART" id="SM00826">
    <property type="entry name" value="PKS_DH"/>
    <property type="match status" value="1"/>
</dbReference>
<dbReference type="GO" id="GO:0006633">
    <property type="term" value="P:fatty acid biosynthetic process"/>
    <property type="evidence" value="ECO:0007669"/>
    <property type="project" value="InterPro"/>
</dbReference>
<dbReference type="InterPro" id="IPR016039">
    <property type="entry name" value="Thiolase-like"/>
</dbReference>
<dbReference type="InterPro" id="IPR009081">
    <property type="entry name" value="PP-bd_ACP"/>
</dbReference>
<dbReference type="SMART" id="SM00822">
    <property type="entry name" value="PKS_KR"/>
    <property type="match status" value="1"/>
</dbReference>
<feature type="domain" description="PKS/mFAS DH" evidence="11">
    <location>
        <begin position="976"/>
        <end position="1291"/>
    </location>
</feature>
<evidence type="ECO:0000313" key="13">
    <source>
        <dbReference type="Proteomes" id="UP000016935"/>
    </source>
</evidence>
<dbReference type="CDD" id="cd05195">
    <property type="entry name" value="enoyl_red"/>
    <property type="match status" value="1"/>
</dbReference>
<dbReference type="Pfam" id="PF16197">
    <property type="entry name" value="KAsynt_C_assoc"/>
    <property type="match status" value="1"/>
</dbReference>
<dbReference type="Pfam" id="PF14765">
    <property type="entry name" value="PS-DH"/>
    <property type="match status" value="1"/>
</dbReference>
<evidence type="ECO:0008006" key="14">
    <source>
        <dbReference type="Google" id="ProtNLM"/>
    </source>
</evidence>
<dbReference type="Gene3D" id="3.90.180.10">
    <property type="entry name" value="Medium-chain alcohol dehydrogenases, catalytic domain"/>
    <property type="match status" value="1"/>
</dbReference>
<dbReference type="InterPro" id="IPR006162">
    <property type="entry name" value="Ppantetheine_attach_site"/>
</dbReference>
<dbReference type="SUPFAM" id="SSF53901">
    <property type="entry name" value="Thiolase-like"/>
    <property type="match status" value="1"/>
</dbReference>
<dbReference type="SMART" id="SM00827">
    <property type="entry name" value="PKS_AT"/>
    <property type="match status" value="1"/>
</dbReference>
<dbReference type="Pfam" id="PF00107">
    <property type="entry name" value="ADH_zinc_N"/>
    <property type="match status" value="1"/>
</dbReference>
<dbReference type="SMR" id="R0KRF9"/>
<dbReference type="InterPro" id="IPR049900">
    <property type="entry name" value="PKS_mFAS_DH"/>
</dbReference>
<keyword evidence="2" id="KW-0597">Phosphoprotein</keyword>
<dbReference type="PROSITE" id="PS00012">
    <property type="entry name" value="PHOSPHOPANTETHEINE"/>
    <property type="match status" value="1"/>
</dbReference>
<evidence type="ECO:0000256" key="7">
    <source>
        <dbReference type="ARBA" id="ARBA00023315"/>
    </source>
</evidence>
<dbReference type="InterPro" id="IPR020806">
    <property type="entry name" value="PKS_PP-bd"/>
</dbReference>
<dbReference type="InterPro" id="IPR011032">
    <property type="entry name" value="GroES-like_sf"/>
</dbReference>
<dbReference type="PANTHER" id="PTHR43775:SF29">
    <property type="entry name" value="ASPERFURANONE POLYKETIDE SYNTHASE AFOG-RELATED"/>
    <property type="match status" value="1"/>
</dbReference>
<dbReference type="InterPro" id="IPR020807">
    <property type="entry name" value="PKS_DH"/>
</dbReference>
<dbReference type="PROSITE" id="PS01162">
    <property type="entry name" value="QOR_ZETA_CRYSTAL"/>
    <property type="match status" value="1"/>
</dbReference>
<keyword evidence="7" id="KW-0012">Acyltransferase</keyword>
<evidence type="ECO:0000259" key="10">
    <source>
        <dbReference type="PROSITE" id="PS52004"/>
    </source>
</evidence>
<dbReference type="InterPro" id="IPR018201">
    <property type="entry name" value="Ketoacyl_synth_AS"/>
</dbReference>
<keyword evidence="3" id="KW-0808">Transferase</keyword>
<dbReference type="eggNOG" id="KOG1202">
    <property type="taxonomic scope" value="Eukaryota"/>
</dbReference>
<dbReference type="Gene3D" id="3.40.47.10">
    <property type="match status" value="1"/>
</dbReference>
<dbReference type="PROSITE" id="PS00606">
    <property type="entry name" value="KS3_1"/>
    <property type="match status" value="1"/>
</dbReference>
<dbReference type="PROSITE" id="PS52019">
    <property type="entry name" value="PKS_MFAS_DH"/>
    <property type="match status" value="1"/>
</dbReference>
<dbReference type="Gene3D" id="1.10.1200.10">
    <property type="entry name" value="ACP-like"/>
    <property type="match status" value="1"/>
</dbReference>
<evidence type="ECO:0000259" key="11">
    <source>
        <dbReference type="PROSITE" id="PS52019"/>
    </source>
</evidence>
<dbReference type="SUPFAM" id="SSF50129">
    <property type="entry name" value="GroES-like"/>
    <property type="match status" value="1"/>
</dbReference>
<keyword evidence="4" id="KW-0521">NADP</keyword>
<dbReference type="Pfam" id="PF08240">
    <property type="entry name" value="ADH_N"/>
    <property type="match status" value="1"/>
</dbReference>
<dbReference type="GeneID" id="19403398"/>
<dbReference type="SUPFAM" id="SSF47336">
    <property type="entry name" value="ACP-like"/>
    <property type="match status" value="1"/>
</dbReference>
<dbReference type="InterPro" id="IPR014043">
    <property type="entry name" value="Acyl_transferase_dom"/>
</dbReference>
<evidence type="ECO:0000256" key="6">
    <source>
        <dbReference type="ARBA" id="ARBA00023268"/>
    </source>
</evidence>
<dbReference type="PROSITE" id="PS50075">
    <property type="entry name" value="CARRIER"/>
    <property type="match status" value="1"/>
</dbReference>
<dbReference type="InterPro" id="IPR049551">
    <property type="entry name" value="PKS_DH_C"/>
</dbReference>
<evidence type="ECO:0000256" key="5">
    <source>
        <dbReference type="ARBA" id="ARBA00023002"/>
    </source>
</evidence>
<dbReference type="Gene3D" id="3.30.70.3290">
    <property type="match status" value="1"/>
</dbReference>
<dbReference type="InterPro" id="IPR050091">
    <property type="entry name" value="PKS_NRPS_Biosynth_Enz"/>
</dbReference>
<dbReference type="GO" id="GO:0044550">
    <property type="term" value="P:secondary metabolite biosynthetic process"/>
    <property type="evidence" value="ECO:0007669"/>
    <property type="project" value="UniProtKB-ARBA"/>
</dbReference>
<dbReference type="InterPro" id="IPR016036">
    <property type="entry name" value="Malonyl_transacylase_ACP-bd"/>
</dbReference>
<dbReference type="Proteomes" id="UP000016935">
    <property type="component" value="Unassembled WGS sequence"/>
</dbReference>
<dbReference type="InterPro" id="IPR036291">
    <property type="entry name" value="NAD(P)-bd_dom_sf"/>
</dbReference>
<dbReference type="InterPro" id="IPR036736">
    <property type="entry name" value="ACP-like_sf"/>
</dbReference>
<dbReference type="RefSeq" id="XP_008020190.1">
    <property type="nucleotide sequence ID" value="XM_008021999.1"/>
</dbReference>
<evidence type="ECO:0000256" key="4">
    <source>
        <dbReference type="ARBA" id="ARBA00022857"/>
    </source>
</evidence>
<dbReference type="CDD" id="cd00833">
    <property type="entry name" value="PKS"/>
    <property type="match status" value="1"/>
</dbReference>
<evidence type="ECO:0000313" key="12">
    <source>
        <dbReference type="EMBL" id="EOA91584.1"/>
    </source>
</evidence>
<sequence>MGSMPMNDIYTGDIAVIGMSCRFPGNCQDVDKFWNSIASGECAWREIPKDRFNGDAFWSPSEHRRSNSSKTKSGFFLKDDVARFDAGFFTLPKAEVLAMDPQQRLLIEVAYEALEAAGLPLQRIAGSRTGVFVGVLTDDYYNILRKDADNMPTYTLAGNHATTMAGRLSWLWDLHGPCLTLDTACSSSLVALHTACQSIRAMESDMAIVGGTNLMLSPDMFKVLSSASLLAPDGRSKAFDASGDGYGRGEGIGALALKRVEDAVRDGDPIRAVIRGTSSNQDGHTKGLTLPDWRAQADLIRDAYDLAGLGFEQTGYIEAHGTGTQAGDQEETKALSTTIAAGRSAAEKLVIGSVKSNIGHLEACAGLAAMVKAVLVLEHGLIPGTITVKNINPKIPLDDWKLAIPSTLVPFPERQGIRRVSVNGFGFAGTNAHVVMDDAFSYLKARQLNGIHSTRNGQDQRLLHGTVSNGHSNGTTGKVANGQASTLPLVFSLSAQDKDGIDRTKQQLVEYLQTKTGTSEKLEQKSFMADLAYTLNSRRTLHQWKSFATASSVGDLLQTLQDKETPSPQYLSANRPPSLGFVFTGQGAQWGGMGMELMVFPTFAESVRAADEYLVSELGCEWSAEEELRRPKGQSQLGIAEYSQTLCTVLQVALVDLLKQWGIEPKAVIGHSSGEIGAAYCLGALARKDAWKIAFYRGILSSSLKELSPNTHGAMMAVGASVEQAEALIKRIAPGQVTVACINSPSSVTLSGDVAGIDKLTEVISQEGIFARKLQVDTAYHSHHMEAIASAYLEAIDDVHTQSGNGQCVMYSSCTGTKVQPSELGPAHWVRNLVSPVRFAGSVQDIIRPPNSDKTGGRANVNAVDVLVEVGPHSALQGPSLQSLKDIGVTNVPYRSVLLRFEDGVKTALSLAGDLHAQSVPIRLEQVNDLATVARLASRKPHTLVGLPSYPWNHSQRYWAETRWAREQRLRRFPHLALLGAPIPSPTAGEHTWRGYMRTKDEPWLSEHKIQGSTIYPAAGFLAMAIEAAMQMSSRDRKVSGFHLRHVQFVSPMMIEEDEDVEFSIVLRPHQAGTMSTASTWTEFIVSSSPDGQRFERNCLGLLDVTYAGERESTEMAADKTTLQRCANEAQDLCTTRLDVADFYTHLASIGLTYGPNFRKISAISRRGQSGGGQSSGCVDVPDVGLNDTSYSLDGVRPHVVHPALLDAVIHMAFAAMDVKKAWIPKFVDDVVINMDVPWSAGDHIAGFCNAQDYGAKEFKADIFMQNPNTQAPAIKLIGLCYASLADEAENDGGATKPKSVCGKLDWKPALSLLDPQDIISAIETELCNGTQCTVSALSKVSKFIDLWHHENPDMKISEVASSSRPLLPELSITRSVFSTSKYECVCSDDQKEAIQEVLDKMNGQNLNFELISTAEALQPNKLKSDFVIASHMGEGENTKEELNTLIESLDGEHRHTLCLVDTAETADKLASICSANSRITERLQFKDDKLVAKIFEVQKHSSNHTNGHSEPSDIIILSPQSKSPELEVFENTLLQALTANGRTGKVLVWDGISDEAVRERPCISLVEFDKPLLGDLSEQDFALMKRTVLQASHLTWVTGADDAMAGGTPMAAMMIGVMRTLHNELLALQPLSILVDRSSKEGQLARSATVTAEIFCGRHMESTTSTLPPDHEFQIRNGIPYICRVLEDETINETLHLNTNPKESSMIEPLPISAATAAIELAVGKPGLIDSIRFEPKSDAGAPLDADDIEIAVAASGLNFREVMTIMGLLPSTTLGLEAAGTVMRVGSGVTHVQKGDRVALLGNGAHSTLFRSKANYAFKLPESMSFEEGASLPVTSYTAWYGVVYIARARKGQSILIHAGAGGVGQAALQIARHLGLEVFTTVSSPEKRQLVQDQYGVAEDHIFNSRDLEFAQGVRRMTNGRGVDIVLNSLAGESMRRSWECIAPGGHFVEIGLRDILDNTRLDMRPFRYGATFSFFDLKDIWDNRPALMAEIVQGTEPLLTQGIIKPAAPLLTHTISEMEKAVRLMQSGRHTGKIVLQWKPEHVVPTLRCPSPPMELDQNGVYVLVGGLGGLGRSLAKMLVADGARKLCFLNRSRNLSKDAEQLLAELRGKNIAVLPIPCDVSSESSLKTAFAQAESELDGPIRGCFQCAMVLRDVLFENMTYADWVQSTRPKVQGSKNLDDLLPETTDFFIMLSSFCGVFGNRGQANYVAGCGFQDALAHSRRTRGKHAVSIDLGLMREVGRLAEEGAVGDIAQWEKVWGIREHEFVALMRLCMTPDQTGAQLPTGLGTKAASIAAGIEPPYYFDTDARFGIVARMGAAELDDGAKAGGGGAEKEALSALLSKAKNLPEATSAVLSALVLRVSKMLGVPPEELDTGRFLHSYGVDSLAAIELVNWALRECQSRIAVFDVMAGVPMAVFSERVAVKSKLLAKGVVEAS</sequence>
<dbReference type="Pfam" id="PF02801">
    <property type="entry name" value="Ketoacyl-synt_C"/>
    <property type="match status" value="1"/>
</dbReference>
<evidence type="ECO:0000256" key="3">
    <source>
        <dbReference type="ARBA" id="ARBA00022679"/>
    </source>
</evidence>
<dbReference type="Pfam" id="PF00550">
    <property type="entry name" value="PP-binding"/>
    <property type="match status" value="1"/>
</dbReference>
<evidence type="ECO:0000259" key="9">
    <source>
        <dbReference type="PROSITE" id="PS50075"/>
    </source>
</evidence>
<feature type="region of interest" description="N-terminal hotdog fold" evidence="8">
    <location>
        <begin position="976"/>
        <end position="1110"/>
    </location>
</feature>
<dbReference type="InterPro" id="IPR057326">
    <property type="entry name" value="KR_dom"/>
</dbReference>
<dbReference type="SUPFAM" id="SSF52151">
    <property type="entry name" value="FabD/lysophospholipase-like"/>
    <property type="match status" value="1"/>
</dbReference>
<evidence type="ECO:0000256" key="1">
    <source>
        <dbReference type="ARBA" id="ARBA00022450"/>
    </source>
</evidence>
<dbReference type="InterPro" id="IPR001227">
    <property type="entry name" value="Ac_transferase_dom_sf"/>
</dbReference>
<keyword evidence="1" id="KW-0596">Phosphopantetheine</keyword>
<accession>R0KRF9</accession>
<dbReference type="Pfam" id="PF00109">
    <property type="entry name" value="ketoacyl-synt"/>
    <property type="match status" value="1"/>
</dbReference>
<dbReference type="InterPro" id="IPR013149">
    <property type="entry name" value="ADH-like_C"/>
</dbReference>
<dbReference type="PANTHER" id="PTHR43775">
    <property type="entry name" value="FATTY ACID SYNTHASE"/>
    <property type="match status" value="1"/>
</dbReference>
<reference evidence="12 13" key="2">
    <citation type="journal article" date="2013" name="PLoS Genet.">
        <title>Comparative genome structure, secondary metabolite, and effector coding capacity across Cochliobolus pathogens.</title>
        <authorList>
            <person name="Condon B.J."/>
            <person name="Leng Y."/>
            <person name="Wu D."/>
            <person name="Bushley K.E."/>
            <person name="Ohm R.A."/>
            <person name="Otillar R."/>
            <person name="Martin J."/>
            <person name="Schackwitz W."/>
            <person name="Grimwood J."/>
            <person name="MohdZainudin N."/>
            <person name="Xue C."/>
            <person name="Wang R."/>
            <person name="Manning V.A."/>
            <person name="Dhillon B."/>
            <person name="Tu Z.J."/>
            <person name="Steffenson B.J."/>
            <person name="Salamov A."/>
            <person name="Sun H."/>
            <person name="Lowry S."/>
            <person name="LaButti K."/>
            <person name="Han J."/>
            <person name="Copeland A."/>
            <person name="Lindquist E."/>
            <person name="Barry K."/>
            <person name="Schmutz J."/>
            <person name="Baker S.E."/>
            <person name="Ciuffetti L.M."/>
            <person name="Grigoriev I.V."/>
            <person name="Zhong S."/>
            <person name="Turgeon B.G."/>
        </authorList>
    </citation>
    <scope>NUCLEOTIDE SEQUENCE [LARGE SCALE GENOMIC DNA]</scope>
    <source>
        <strain evidence="13">28A</strain>
    </source>
</reference>
<dbReference type="GO" id="GO:0008270">
    <property type="term" value="F:zinc ion binding"/>
    <property type="evidence" value="ECO:0007669"/>
    <property type="project" value="InterPro"/>
</dbReference>
<dbReference type="InterPro" id="IPR020843">
    <property type="entry name" value="ER"/>
</dbReference>
<dbReference type="HOGENOM" id="CLU_000022_31_1_1"/>
<feature type="active site" description="Proton donor; for dehydratase activity" evidence="8">
    <location>
        <position position="1207"/>
    </location>
</feature>
<dbReference type="Pfam" id="PF00698">
    <property type="entry name" value="Acyl_transf_1"/>
    <property type="match status" value="1"/>
</dbReference>
<dbReference type="SMART" id="SM00825">
    <property type="entry name" value="PKS_KS"/>
    <property type="match status" value="1"/>
</dbReference>
<dbReference type="STRING" id="671987.R0KRF9"/>
<reference evidence="12 13" key="1">
    <citation type="journal article" date="2012" name="PLoS Pathog.">
        <title>Diverse lifestyles and strategies of plant pathogenesis encoded in the genomes of eighteen Dothideomycetes fungi.</title>
        <authorList>
            <person name="Ohm R.A."/>
            <person name="Feau N."/>
            <person name="Henrissat B."/>
            <person name="Schoch C.L."/>
            <person name="Horwitz B.A."/>
            <person name="Barry K.W."/>
            <person name="Condon B.J."/>
            <person name="Copeland A.C."/>
            <person name="Dhillon B."/>
            <person name="Glaser F."/>
            <person name="Hesse C.N."/>
            <person name="Kosti I."/>
            <person name="LaButti K."/>
            <person name="Lindquist E.A."/>
            <person name="Lucas S."/>
            <person name="Salamov A.A."/>
            <person name="Bradshaw R.E."/>
            <person name="Ciuffetti L."/>
            <person name="Hamelin R.C."/>
            <person name="Kema G.H.J."/>
            <person name="Lawrence C."/>
            <person name="Scott J.A."/>
            <person name="Spatafora J.W."/>
            <person name="Turgeon B.G."/>
            <person name="de Wit P.J.G.M."/>
            <person name="Zhong S."/>
            <person name="Goodwin S.B."/>
            <person name="Grigoriev I.V."/>
        </authorList>
    </citation>
    <scope>NUCLEOTIDE SEQUENCE [LARGE SCALE GENOMIC DNA]</scope>
    <source>
        <strain evidence="13">28A</strain>
    </source>
</reference>
<protein>
    <recommendedName>
        <fullName evidence="14">Polyketide synthase</fullName>
    </recommendedName>
</protein>
<dbReference type="Pfam" id="PF08659">
    <property type="entry name" value="KR"/>
    <property type="match status" value="1"/>
</dbReference>
<dbReference type="InterPro" id="IPR049552">
    <property type="entry name" value="PKS_DH_N"/>
</dbReference>
<organism evidence="12 13">
    <name type="scientific">Exserohilum turcicum (strain 28A)</name>
    <name type="common">Northern leaf blight fungus</name>
    <name type="synonym">Setosphaeria turcica</name>
    <dbReference type="NCBI Taxonomy" id="671987"/>
    <lineage>
        <taxon>Eukaryota</taxon>
        <taxon>Fungi</taxon>
        <taxon>Dikarya</taxon>
        <taxon>Ascomycota</taxon>
        <taxon>Pezizomycotina</taxon>
        <taxon>Dothideomycetes</taxon>
        <taxon>Pleosporomycetidae</taxon>
        <taxon>Pleosporales</taxon>
        <taxon>Pleosporineae</taxon>
        <taxon>Pleosporaceae</taxon>
        <taxon>Exserohilum</taxon>
    </lineage>
</organism>
<dbReference type="InterPro" id="IPR013968">
    <property type="entry name" value="PKS_KR"/>
</dbReference>
<evidence type="ECO:0000256" key="2">
    <source>
        <dbReference type="ARBA" id="ARBA00022553"/>
    </source>
</evidence>
<dbReference type="FunFam" id="3.40.50.720:FF:000209">
    <property type="entry name" value="Polyketide synthase Pks12"/>
    <property type="match status" value="1"/>
</dbReference>
<keyword evidence="6" id="KW-0511">Multifunctional enzyme</keyword>
<dbReference type="InterPro" id="IPR032821">
    <property type="entry name" value="PKS_assoc"/>
</dbReference>
<dbReference type="Gene3D" id="3.40.50.720">
    <property type="entry name" value="NAD(P)-binding Rossmann-like Domain"/>
    <property type="match status" value="1"/>
</dbReference>
<dbReference type="PROSITE" id="PS52004">
    <property type="entry name" value="KS3_2"/>
    <property type="match status" value="1"/>
</dbReference>
<dbReference type="SMART" id="SM00823">
    <property type="entry name" value="PKS_PP"/>
    <property type="match status" value="1"/>
</dbReference>
<feature type="domain" description="Ketosynthase family 3 (KS3)" evidence="10">
    <location>
        <begin position="11"/>
        <end position="438"/>
    </location>
</feature>
<dbReference type="OrthoDB" id="329835at2759"/>
<name>R0KRF9_EXST2</name>
<dbReference type="SMART" id="SM00829">
    <property type="entry name" value="PKS_ER"/>
    <property type="match status" value="1"/>
</dbReference>
<dbReference type="InterPro" id="IPR014030">
    <property type="entry name" value="Ketoacyl_synth_N"/>
</dbReference>
<feature type="region of interest" description="C-terminal hotdog fold" evidence="8">
    <location>
        <begin position="1135"/>
        <end position="1291"/>
    </location>
</feature>
<dbReference type="SUPFAM" id="SSF51735">
    <property type="entry name" value="NAD(P)-binding Rossmann-fold domains"/>
    <property type="match status" value="2"/>
</dbReference>
<dbReference type="GO" id="GO:1901336">
    <property type="term" value="P:lactone biosynthetic process"/>
    <property type="evidence" value="ECO:0007669"/>
    <property type="project" value="UniProtKB-ARBA"/>
</dbReference>
<dbReference type="Gene3D" id="3.10.129.110">
    <property type="entry name" value="Polyketide synthase dehydratase"/>
    <property type="match status" value="1"/>
</dbReference>
<dbReference type="GO" id="GO:0016491">
    <property type="term" value="F:oxidoreductase activity"/>
    <property type="evidence" value="ECO:0007669"/>
    <property type="project" value="UniProtKB-KW"/>
</dbReference>
<dbReference type="InterPro" id="IPR013154">
    <property type="entry name" value="ADH-like_N"/>
</dbReference>